<feature type="transmembrane region" description="Helical" evidence="1">
    <location>
        <begin position="6"/>
        <end position="30"/>
    </location>
</feature>
<reference evidence="2 3" key="2">
    <citation type="submission" date="2019-01" db="EMBL/GenBank/DDBJ databases">
        <title>The decoding of complex shrimp genome reveals the adaptation for benthos swimmer, frequently molting mechanism and breeding impact on genome.</title>
        <authorList>
            <person name="Sun Y."/>
            <person name="Gao Y."/>
            <person name="Yu Y."/>
        </authorList>
    </citation>
    <scope>NUCLEOTIDE SEQUENCE [LARGE SCALE GENOMIC DNA]</scope>
    <source>
        <tissue evidence="2">Muscle</tissue>
    </source>
</reference>
<dbReference type="AlphaFoldDB" id="A0A423TA79"/>
<keyword evidence="1" id="KW-0472">Membrane</keyword>
<comment type="caution">
    <text evidence="2">The sequence shown here is derived from an EMBL/GenBank/DDBJ whole genome shotgun (WGS) entry which is preliminary data.</text>
</comment>
<organism evidence="2 3">
    <name type="scientific">Penaeus vannamei</name>
    <name type="common">Whiteleg shrimp</name>
    <name type="synonym">Litopenaeus vannamei</name>
    <dbReference type="NCBI Taxonomy" id="6689"/>
    <lineage>
        <taxon>Eukaryota</taxon>
        <taxon>Metazoa</taxon>
        <taxon>Ecdysozoa</taxon>
        <taxon>Arthropoda</taxon>
        <taxon>Crustacea</taxon>
        <taxon>Multicrustacea</taxon>
        <taxon>Malacostraca</taxon>
        <taxon>Eumalacostraca</taxon>
        <taxon>Eucarida</taxon>
        <taxon>Decapoda</taxon>
        <taxon>Dendrobranchiata</taxon>
        <taxon>Penaeoidea</taxon>
        <taxon>Penaeidae</taxon>
        <taxon>Penaeus</taxon>
    </lineage>
</organism>
<accession>A0A423TA79</accession>
<gene>
    <name evidence="2" type="ORF">C7M84_008162</name>
</gene>
<keyword evidence="1" id="KW-1133">Transmembrane helix</keyword>
<dbReference type="OrthoDB" id="6360080at2759"/>
<sequence>MVPLSMVYGFVVPLSAAFVALIIVSVYRFYRKKETTTGSLPIEVNSKTPYFMASQFSSPSFTPFGSALKENADRVTSNISRKNLRAIYSPHSEAVKKNLNETQLTATSPILAAALEDVLRLSQEVFELRNARASLRRMQTPSRSKSEILSSKDREGCSSFADGDSPMDAVLALASPSANHCQDSEDTTTNDQWTEIDLGDTSSAAVWRLLSLVESRLAAFGFWRFYTVLMERG</sequence>
<keyword evidence="3" id="KW-1185">Reference proteome</keyword>
<name>A0A423TA79_PENVA</name>
<proteinExistence type="predicted"/>
<protein>
    <submittedName>
        <fullName evidence="2">Uncharacterized protein</fullName>
    </submittedName>
</protein>
<evidence type="ECO:0000313" key="3">
    <source>
        <dbReference type="Proteomes" id="UP000283509"/>
    </source>
</evidence>
<dbReference type="EMBL" id="QCYY01002029">
    <property type="protein sequence ID" value="ROT73390.1"/>
    <property type="molecule type" value="Genomic_DNA"/>
</dbReference>
<evidence type="ECO:0000256" key="1">
    <source>
        <dbReference type="SAM" id="Phobius"/>
    </source>
</evidence>
<keyword evidence="1" id="KW-0812">Transmembrane</keyword>
<evidence type="ECO:0000313" key="2">
    <source>
        <dbReference type="EMBL" id="ROT73390.1"/>
    </source>
</evidence>
<reference evidence="2 3" key="1">
    <citation type="submission" date="2018-04" db="EMBL/GenBank/DDBJ databases">
        <authorList>
            <person name="Zhang X."/>
            <person name="Yuan J."/>
            <person name="Li F."/>
            <person name="Xiang J."/>
        </authorList>
    </citation>
    <scope>NUCLEOTIDE SEQUENCE [LARGE SCALE GENOMIC DNA]</scope>
    <source>
        <tissue evidence="2">Muscle</tissue>
    </source>
</reference>
<dbReference type="Proteomes" id="UP000283509">
    <property type="component" value="Unassembled WGS sequence"/>
</dbReference>